<dbReference type="Proteomes" id="UP000006793">
    <property type="component" value="Chromosome"/>
</dbReference>
<dbReference type="Pfam" id="PF02770">
    <property type="entry name" value="Acyl-CoA_dh_M"/>
    <property type="match status" value="1"/>
</dbReference>
<dbReference type="HOGENOM" id="CLU_018204_0_2_0"/>
<dbReference type="PROSITE" id="PS00072">
    <property type="entry name" value="ACYL_COA_DH_1"/>
    <property type="match status" value="1"/>
</dbReference>
<dbReference type="PIRSF" id="PIRSF016578">
    <property type="entry name" value="HsaA"/>
    <property type="match status" value="1"/>
</dbReference>
<organism evidence="13 14">
    <name type="scientific">Thermodesulfatator indicus (strain DSM 15286 / JCM 11887 / CIR29812)</name>
    <dbReference type="NCBI Taxonomy" id="667014"/>
    <lineage>
        <taxon>Bacteria</taxon>
        <taxon>Pseudomonadati</taxon>
        <taxon>Thermodesulfobacteriota</taxon>
        <taxon>Thermodesulfobacteria</taxon>
        <taxon>Thermodesulfobacteriales</taxon>
        <taxon>Thermodesulfatatoraceae</taxon>
        <taxon>Thermodesulfatator</taxon>
    </lineage>
</organism>
<dbReference type="SUPFAM" id="SSF47203">
    <property type="entry name" value="Acyl-CoA dehydrogenase C-terminal domain-like"/>
    <property type="match status" value="1"/>
</dbReference>
<sequence>MIERKLTKEQQVVVEVANYIGRNYIAPHAIEWDEKEVYDPTPIKAMAQADLFGLLIPKEYGGLGFGSTETALAMETLSKYCPGVATTFAAGCLGALPLLIGGTKAQKEKYLPLIAQGKALCAFALTEPQAGSDAAAIKTTAKKDGDHYILNGIKTWITNGGIADIYVIIALTDPKKGPRGASAFIVHKNDPGFVPGRKEKKMGLRSSVTSELILMDCRIPKDRLIGREGMGFILAVKALDLARPGVAAQAIGLAQGAMEVSLLHAKRRVQFGQPVYNFQAVSHTFAEMAARLEAARSLLYDVTRMIDSKAKNISGASAMVKFYATDMAMWVSERAVQMMGGLGYSRDSLAQKYMRDAKCLQIYEGTNEIQKNVLARELAKIYQHEEAA</sequence>
<evidence type="ECO:0000259" key="11">
    <source>
        <dbReference type="Pfam" id="PF02770"/>
    </source>
</evidence>
<proteinExistence type="inferred from homology"/>
<evidence type="ECO:0000256" key="5">
    <source>
        <dbReference type="ARBA" id="ARBA00022827"/>
    </source>
</evidence>
<evidence type="ECO:0000256" key="3">
    <source>
        <dbReference type="ARBA" id="ARBA00011881"/>
    </source>
</evidence>
<dbReference type="InterPro" id="IPR013786">
    <property type="entry name" value="AcylCoA_DH/ox_N"/>
</dbReference>
<dbReference type="InterPro" id="IPR006089">
    <property type="entry name" value="Acyl-CoA_DH_CS"/>
</dbReference>
<evidence type="ECO:0000259" key="12">
    <source>
        <dbReference type="Pfam" id="PF02771"/>
    </source>
</evidence>
<keyword evidence="5 9" id="KW-0274">FAD</keyword>
<protein>
    <recommendedName>
        <fullName evidence="8">Cyclohex-1-ene-1-carbonyl-CoA dehydrogenase</fullName>
        <ecNumber evidence="7">1.3.8.10</ecNumber>
    </recommendedName>
</protein>
<dbReference type="GO" id="GO:0050660">
    <property type="term" value="F:flavin adenine dinucleotide binding"/>
    <property type="evidence" value="ECO:0007669"/>
    <property type="project" value="InterPro"/>
</dbReference>
<dbReference type="SUPFAM" id="SSF56645">
    <property type="entry name" value="Acyl-CoA dehydrogenase NM domain-like"/>
    <property type="match status" value="1"/>
</dbReference>
<dbReference type="Gene3D" id="2.40.110.10">
    <property type="entry name" value="Butyryl-CoA Dehydrogenase, subunit A, domain 2"/>
    <property type="match status" value="1"/>
</dbReference>
<dbReference type="KEGG" id="tid:Thein_0371"/>
<feature type="domain" description="Acyl-CoA dehydrogenase/oxidase C-terminal" evidence="10">
    <location>
        <begin position="229"/>
        <end position="378"/>
    </location>
</feature>
<name>F8AAB6_THEID</name>
<accession>F8AAB6</accession>
<dbReference type="RefSeq" id="WP_013906999.1">
    <property type="nucleotide sequence ID" value="NC_015681.1"/>
</dbReference>
<dbReference type="PaxDb" id="667014-Thein_0371"/>
<evidence type="ECO:0000313" key="13">
    <source>
        <dbReference type="EMBL" id="AEH44253.1"/>
    </source>
</evidence>
<keyword evidence="6 9" id="KW-0560">Oxidoreductase</keyword>
<dbReference type="InterPro" id="IPR046373">
    <property type="entry name" value="Acyl-CoA_Oxase/DH_mid-dom_sf"/>
</dbReference>
<dbReference type="Pfam" id="PF02771">
    <property type="entry name" value="Acyl-CoA_dh_N"/>
    <property type="match status" value="1"/>
</dbReference>
<dbReference type="GO" id="GO:0003995">
    <property type="term" value="F:acyl-CoA dehydrogenase activity"/>
    <property type="evidence" value="ECO:0007669"/>
    <property type="project" value="InterPro"/>
</dbReference>
<feature type="domain" description="Acyl-CoA dehydrogenase/oxidase N-terminal" evidence="12">
    <location>
        <begin position="7"/>
        <end position="118"/>
    </location>
</feature>
<dbReference type="EC" id="1.3.8.10" evidence="7"/>
<dbReference type="PATRIC" id="fig|667014.3.peg.385"/>
<dbReference type="STRING" id="667014.Thein_0371"/>
<comment type="similarity">
    <text evidence="2 9">Belongs to the acyl-CoA dehydrogenase family.</text>
</comment>
<evidence type="ECO:0000259" key="10">
    <source>
        <dbReference type="Pfam" id="PF00441"/>
    </source>
</evidence>
<dbReference type="FunFam" id="1.20.140.10:FF:000004">
    <property type="entry name" value="Acyl-CoA dehydrogenase FadE25"/>
    <property type="match status" value="1"/>
</dbReference>
<dbReference type="Pfam" id="PF00441">
    <property type="entry name" value="Acyl-CoA_dh_1"/>
    <property type="match status" value="1"/>
</dbReference>
<dbReference type="InterPro" id="IPR009100">
    <property type="entry name" value="AcylCoA_DH/oxidase_NM_dom_sf"/>
</dbReference>
<reference evidence="13 14" key="2">
    <citation type="journal article" date="2012" name="Stand. Genomic Sci.">
        <title>Complete genome sequence of the thermophilic sulfate-reducing ocean bacterium Thermodesulfatator indicus type strain (CIR29812(T)).</title>
        <authorList>
            <person name="Anderson I."/>
            <person name="Saunders E."/>
            <person name="Lapidus A."/>
            <person name="Nolan M."/>
            <person name="Lucas S."/>
            <person name="Tice H."/>
            <person name="Del Rio T.G."/>
            <person name="Cheng J.F."/>
            <person name="Han C."/>
            <person name="Tapia R."/>
            <person name="Goodwin L.A."/>
            <person name="Pitluck S."/>
            <person name="Liolios K."/>
            <person name="Mavromatis K."/>
            <person name="Pagani I."/>
            <person name="Ivanova N."/>
            <person name="Mikhailova N."/>
            <person name="Pati A."/>
            <person name="Chen A."/>
            <person name="Palaniappan K."/>
            <person name="Land M."/>
            <person name="Hauser L."/>
            <person name="Jeffries C.D."/>
            <person name="Chang Y.J."/>
            <person name="Brambilla E.M."/>
            <person name="Rohde M."/>
            <person name="Spring S."/>
            <person name="Goker M."/>
            <person name="Detter J.C."/>
            <person name="Woyke T."/>
            <person name="Bristow J."/>
            <person name="Eisen J.A."/>
            <person name="Markowitz V."/>
            <person name="Hugenholtz P."/>
            <person name="Kyrpides N.C."/>
            <person name="Klenk H.P."/>
        </authorList>
    </citation>
    <scope>NUCLEOTIDE SEQUENCE [LARGE SCALE GENOMIC DNA]</scope>
    <source>
        <strain evidence="14">DSM 15286 / JCM 11887 / CIR29812</strain>
    </source>
</reference>
<dbReference type="PANTHER" id="PTHR43884">
    <property type="entry name" value="ACYL-COA DEHYDROGENASE"/>
    <property type="match status" value="1"/>
</dbReference>
<gene>
    <name evidence="13" type="ordered locus">Thein_0371</name>
</gene>
<dbReference type="InterPro" id="IPR009075">
    <property type="entry name" value="AcylCo_DH/oxidase_C"/>
</dbReference>
<evidence type="ECO:0000313" key="14">
    <source>
        <dbReference type="Proteomes" id="UP000006793"/>
    </source>
</evidence>
<comment type="subunit">
    <text evidence="3">Homotetramer.</text>
</comment>
<dbReference type="FunCoup" id="F8AAB6">
    <property type="interactions" value="349"/>
</dbReference>
<evidence type="ECO:0000256" key="6">
    <source>
        <dbReference type="ARBA" id="ARBA00023002"/>
    </source>
</evidence>
<evidence type="ECO:0000256" key="9">
    <source>
        <dbReference type="RuleBase" id="RU362125"/>
    </source>
</evidence>
<dbReference type="InterPro" id="IPR036250">
    <property type="entry name" value="AcylCo_DH-like_C"/>
</dbReference>
<dbReference type="InterPro" id="IPR037069">
    <property type="entry name" value="AcylCoA_DH/ox_N_sf"/>
</dbReference>
<dbReference type="PANTHER" id="PTHR43884:SF12">
    <property type="entry name" value="ISOVALERYL-COA DEHYDROGENASE, MITOCHONDRIAL-RELATED"/>
    <property type="match status" value="1"/>
</dbReference>
<keyword evidence="14" id="KW-1185">Reference proteome</keyword>
<keyword evidence="4 9" id="KW-0285">Flavoprotein</keyword>
<evidence type="ECO:0000256" key="4">
    <source>
        <dbReference type="ARBA" id="ARBA00022630"/>
    </source>
</evidence>
<dbReference type="InterPro" id="IPR006091">
    <property type="entry name" value="Acyl-CoA_Oxase/DH_mid-dom"/>
</dbReference>
<dbReference type="InParanoid" id="F8AAB6"/>
<dbReference type="PROSITE" id="PS00073">
    <property type="entry name" value="ACYL_COA_DH_2"/>
    <property type="match status" value="1"/>
</dbReference>
<dbReference type="Gene3D" id="1.10.540.10">
    <property type="entry name" value="Acyl-CoA dehydrogenase/oxidase, N-terminal domain"/>
    <property type="match status" value="1"/>
</dbReference>
<dbReference type="Gene3D" id="1.20.140.10">
    <property type="entry name" value="Butyryl-CoA Dehydrogenase, subunit A, domain 3"/>
    <property type="match status" value="1"/>
</dbReference>
<reference evidence="14" key="1">
    <citation type="submission" date="2011-04" db="EMBL/GenBank/DDBJ databases">
        <title>The complete genome of Thermodesulfatator indicus DSM 15286.</title>
        <authorList>
            <person name="Lucas S."/>
            <person name="Copeland A."/>
            <person name="Lapidus A."/>
            <person name="Bruce D."/>
            <person name="Goodwin L."/>
            <person name="Pitluck S."/>
            <person name="Peters L."/>
            <person name="Kyrpides N."/>
            <person name="Mavromatis K."/>
            <person name="Pagani I."/>
            <person name="Ivanova N."/>
            <person name="Saunders L."/>
            <person name="Detter J.C."/>
            <person name="Tapia R."/>
            <person name="Han C."/>
            <person name="Land M."/>
            <person name="Hauser L."/>
            <person name="Markowitz V."/>
            <person name="Cheng J.-F."/>
            <person name="Hugenholtz P."/>
            <person name="Woyke T."/>
            <person name="Wu D."/>
            <person name="Spring S."/>
            <person name="Schroeder M."/>
            <person name="Brambilla E."/>
            <person name="Klenk H.-P."/>
            <person name="Eisen J.A."/>
        </authorList>
    </citation>
    <scope>NUCLEOTIDE SEQUENCE [LARGE SCALE GENOMIC DNA]</scope>
    <source>
        <strain evidence="14">DSM 15286 / JCM 11887 / CIR29812</strain>
    </source>
</reference>
<evidence type="ECO:0000256" key="7">
    <source>
        <dbReference type="ARBA" id="ARBA00066362"/>
    </source>
</evidence>
<feature type="domain" description="Acyl-CoA oxidase/dehydrogenase middle" evidence="11">
    <location>
        <begin position="122"/>
        <end position="217"/>
    </location>
</feature>
<evidence type="ECO:0000256" key="2">
    <source>
        <dbReference type="ARBA" id="ARBA00009347"/>
    </source>
</evidence>
<dbReference type="FunFam" id="2.40.110.10:FF:000001">
    <property type="entry name" value="Acyl-CoA dehydrogenase, mitochondrial"/>
    <property type="match status" value="1"/>
</dbReference>
<evidence type="ECO:0000256" key="1">
    <source>
        <dbReference type="ARBA" id="ARBA00001974"/>
    </source>
</evidence>
<dbReference type="EMBL" id="CP002683">
    <property type="protein sequence ID" value="AEH44253.1"/>
    <property type="molecule type" value="Genomic_DNA"/>
</dbReference>
<comment type="cofactor">
    <cofactor evidence="1 9">
        <name>FAD</name>
        <dbReference type="ChEBI" id="CHEBI:57692"/>
    </cofactor>
</comment>
<dbReference type="eggNOG" id="COG1960">
    <property type="taxonomic scope" value="Bacteria"/>
</dbReference>
<evidence type="ECO:0000256" key="8">
    <source>
        <dbReference type="ARBA" id="ARBA00072305"/>
    </source>
</evidence>
<dbReference type="AlphaFoldDB" id="F8AAB6"/>